<sequence>MTLQRCKSSYKSHLTEFTAFFGRKFYILIYFWNKLMSIIFMRPSSEIRFLAFLLIFCWGNDSVFSESKPENGDDTIPFSVLKGSADTTVDSETILKTFENYDILILGEEHDDIVGHKIRLDWFKKIALKTPVILSLEMLEKDQQKTLDEYLNGQIGEKTFFNSLTLWPNYLRDYHPFIQFAKEYRIPVLASNVPRKYANLVSSFGLEALFKVRSIFLPPKYLVRTFSQEDYETKIKNALKEHPGMNLSANAEKKFVDAQYLWDAGMADSIANAFLTKGRKVIHINGRFHSDEGFGVVYRLRKLGFKILSISMFPLKEDNIVPTEILKGCDFTVITERRKKEN</sequence>
<proteinExistence type="predicted"/>
<evidence type="ECO:0000313" key="3">
    <source>
        <dbReference type="Proteomes" id="UP000006329"/>
    </source>
</evidence>
<organism evidence="2 3">
    <name type="scientific">Leptospira santarosai str. MOR084</name>
    <dbReference type="NCBI Taxonomy" id="1049984"/>
    <lineage>
        <taxon>Bacteria</taxon>
        <taxon>Pseudomonadati</taxon>
        <taxon>Spirochaetota</taxon>
        <taxon>Spirochaetia</taxon>
        <taxon>Leptospirales</taxon>
        <taxon>Leptospiraceae</taxon>
        <taxon>Leptospira</taxon>
    </lineage>
</organism>
<feature type="domain" description="Haem-binding uptake Tiki superfamily ChaN" evidence="1">
    <location>
        <begin position="95"/>
        <end position="300"/>
    </location>
</feature>
<dbReference type="Proteomes" id="UP000006329">
    <property type="component" value="Unassembled WGS sequence"/>
</dbReference>
<protein>
    <submittedName>
        <fullName evidence="2">PF04187 family protein</fullName>
    </submittedName>
</protein>
<dbReference type="Gene3D" id="3.40.50.11550">
    <property type="match status" value="1"/>
</dbReference>
<accession>A0A0E2BJU6</accession>
<name>A0A0E2BJU6_9LEPT</name>
<gene>
    <name evidence="2" type="ORF">LEP1GSC179_2056</name>
</gene>
<dbReference type="CDD" id="cd14727">
    <property type="entry name" value="ChanN-like"/>
    <property type="match status" value="1"/>
</dbReference>
<reference evidence="2" key="1">
    <citation type="submission" date="2012-10" db="EMBL/GenBank/DDBJ databases">
        <authorList>
            <person name="Harkins D.M."/>
            <person name="Durkin A.S."/>
            <person name="Brinkac L.M."/>
            <person name="Haft D.H."/>
            <person name="Selengut J.D."/>
            <person name="Sanka R."/>
            <person name="DePew J."/>
            <person name="Purushe J."/>
            <person name="Matthias M.A."/>
            <person name="Vinetz J.M."/>
            <person name="Sutton G.G."/>
            <person name="Nierman W.C."/>
            <person name="Fouts D.E."/>
        </authorList>
    </citation>
    <scope>NUCLEOTIDE SEQUENCE [LARGE SCALE GENOMIC DNA]</scope>
    <source>
        <strain evidence="2">MOR084</strain>
    </source>
</reference>
<comment type="caution">
    <text evidence="2">The sequence shown here is derived from an EMBL/GenBank/DDBJ whole genome shotgun (WGS) entry which is preliminary data.</text>
</comment>
<dbReference type="InterPro" id="IPR007314">
    <property type="entry name" value="Cofac_haem-bd_dom"/>
</dbReference>
<dbReference type="EMBL" id="AHON02000014">
    <property type="protein sequence ID" value="EKO35262.1"/>
    <property type="molecule type" value="Genomic_DNA"/>
</dbReference>
<evidence type="ECO:0000313" key="2">
    <source>
        <dbReference type="EMBL" id="EKO35262.1"/>
    </source>
</evidence>
<evidence type="ECO:0000259" key="1">
    <source>
        <dbReference type="Pfam" id="PF04187"/>
    </source>
</evidence>
<dbReference type="Pfam" id="PF04187">
    <property type="entry name" value="Cofac_haem_bdg"/>
    <property type="match status" value="1"/>
</dbReference>
<keyword evidence="3" id="KW-1185">Reference proteome</keyword>
<dbReference type="SUPFAM" id="SSF159501">
    <property type="entry name" value="EreA/ChaN-like"/>
    <property type="match status" value="1"/>
</dbReference>
<dbReference type="AlphaFoldDB" id="A0A0E2BJU6"/>